<evidence type="ECO:0000313" key="3">
    <source>
        <dbReference type="EMBL" id="QWF69796.1"/>
    </source>
</evidence>
<evidence type="ECO:0000259" key="2">
    <source>
        <dbReference type="PROSITE" id="PS51740"/>
    </source>
</evidence>
<organism evidence="3 4">
    <name type="scientific">Methylomonas paludis</name>
    <dbReference type="NCBI Taxonomy" id="1173101"/>
    <lineage>
        <taxon>Bacteria</taxon>
        <taxon>Pseudomonadati</taxon>
        <taxon>Pseudomonadota</taxon>
        <taxon>Gammaproteobacteria</taxon>
        <taxon>Methylococcales</taxon>
        <taxon>Methylococcaceae</taxon>
        <taxon>Methylomonas</taxon>
    </lineage>
</organism>
<dbReference type="InterPro" id="IPR031848">
    <property type="entry name" value="PrlF_antitoxin"/>
</dbReference>
<dbReference type="GO" id="GO:0001558">
    <property type="term" value="P:regulation of cell growth"/>
    <property type="evidence" value="ECO:0007669"/>
    <property type="project" value="InterPro"/>
</dbReference>
<keyword evidence="4" id="KW-1185">Reference proteome</keyword>
<dbReference type="Gene3D" id="2.10.260.10">
    <property type="match status" value="1"/>
</dbReference>
<dbReference type="GO" id="GO:0003677">
    <property type="term" value="F:DNA binding"/>
    <property type="evidence" value="ECO:0007669"/>
    <property type="project" value="UniProtKB-UniRule"/>
</dbReference>
<dbReference type="EMBL" id="CP073754">
    <property type="protein sequence ID" value="QWF69796.1"/>
    <property type="molecule type" value="Genomic_DNA"/>
</dbReference>
<dbReference type="GO" id="GO:0003700">
    <property type="term" value="F:DNA-binding transcription factor activity"/>
    <property type="evidence" value="ECO:0007669"/>
    <property type="project" value="InterPro"/>
</dbReference>
<dbReference type="Pfam" id="PF15937">
    <property type="entry name" value="PrlF_antitoxin"/>
    <property type="match status" value="1"/>
</dbReference>
<dbReference type="NCBIfam" id="TIGR01439">
    <property type="entry name" value="lp_hng_hel_AbrB"/>
    <property type="match status" value="1"/>
</dbReference>
<dbReference type="RefSeq" id="WP_215580271.1">
    <property type="nucleotide sequence ID" value="NZ_CP073754.1"/>
</dbReference>
<dbReference type="KEGG" id="mpad:KEF85_10485"/>
<evidence type="ECO:0000313" key="4">
    <source>
        <dbReference type="Proteomes" id="UP000676649"/>
    </source>
</evidence>
<dbReference type="InterPro" id="IPR037914">
    <property type="entry name" value="SpoVT-AbrB_sf"/>
</dbReference>
<proteinExistence type="predicted"/>
<gene>
    <name evidence="3" type="ORF">KEF85_10485</name>
</gene>
<protein>
    <submittedName>
        <fullName evidence="3">Type II toxin-antitoxin system PrlF family antitoxin</fullName>
    </submittedName>
</protein>
<dbReference type="GO" id="GO:0097351">
    <property type="term" value="F:toxin sequestering activity"/>
    <property type="evidence" value="ECO:0007669"/>
    <property type="project" value="InterPro"/>
</dbReference>
<keyword evidence="1" id="KW-0238">DNA-binding</keyword>
<feature type="domain" description="SpoVT-AbrB" evidence="2">
    <location>
        <begin position="5"/>
        <end position="50"/>
    </location>
</feature>
<dbReference type="SUPFAM" id="SSF89447">
    <property type="entry name" value="AbrB/MazE/MraZ-like"/>
    <property type="match status" value="1"/>
</dbReference>
<dbReference type="SMART" id="SM00966">
    <property type="entry name" value="SpoVT_AbrB"/>
    <property type="match status" value="1"/>
</dbReference>
<accession>A0A975ML23</accession>
<name>A0A975ML23_9GAMM</name>
<dbReference type="AlphaFoldDB" id="A0A975ML23"/>
<dbReference type="Proteomes" id="UP000676649">
    <property type="component" value="Chromosome"/>
</dbReference>
<sequence length="106" mass="11572">MPHIHETATVTSKGQITLPKPIRQALGISVGERIAFDLRGTEVIVSKAEESEHVDPAIVAFLSLLEQDIQSGSHLSSLPDDLKLAMLNHQDHSIDLDEEILGDVEL</sequence>
<evidence type="ECO:0000256" key="1">
    <source>
        <dbReference type="PROSITE-ProRule" id="PRU01076"/>
    </source>
</evidence>
<reference evidence="3" key="1">
    <citation type="submission" date="2021-04" db="EMBL/GenBank/DDBJ databases">
        <title>Draft genome sequence data of methanotrophic Methylovulum sp. strain S1L and Methylomonas sp. strain S2AM isolated from boreal lake water columns.</title>
        <authorList>
            <person name="Rissanen A.J."/>
            <person name="Mangayil R."/>
            <person name="Svenning M.M."/>
            <person name="Khanongnuch R."/>
        </authorList>
    </citation>
    <scope>NUCLEOTIDE SEQUENCE</scope>
    <source>
        <strain evidence="3">S2AM</strain>
    </source>
</reference>
<dbReference type="InterPro" id="IPR007159">
    <property type="entry name" value="SpoVT-AbrB_dom"/>
</dbReference>
<dbReference type="PROSITE" id="PS51740">
    <property type="entry name" value="SPOVT_ABRB"/>
    <property type="match status" value="1"/>
</dbReference>